<name>A0A0F9IH63_9ZZZZ</name>
<evidence type="ECO:0000259" key="2">
    <source>
        <dbReference type="Pfam" id="PF13360"/>
    </source>
</evidence>
<dbReference type="EMBL" id="LAZR01014066">
    <property type="protein sequence ID" value="KKM19104.1"/>
    <property type="molecule type" value="Genomic_DNA"/>
</dbReference>
<keyword evidence="1" id="KW-0472">Membrane</keyword>
<gene>
    <name evidence="3" type="ORF">LCGC14_1659000</name>
</gene>
<keyword evidence="1" id="KW-1133">Transmembrane helix</keyword>
<evidence type="ECO:0000256" key="1">
    <source>
        <dbReference type="SAM" id="Phobius"/>
    </source>
</evidence>
<evidence type="ECO:0000313" key="3">
    <source>
        <dbReference type="EMBL" id="KKM19104.1"/>
    </source>
</evidence>
<comment type="caution">
    <text evidence="3">The sequence shown here is derived from an EMBL/GenBank/DDBJ whole genome shotgun (WGS) entry which is preliminary data.</text>
</comment>
<feature type="non-terminal residue" evidence="3">
    <location>
        <position position="1"/>
    </location>
</feature>
<protein>
    <recommendedName>
        <fullName evidence="2">Pyrrolo-quinoline quinone repeat domain-containing protein</fullName>
    </recommendedName>
</protein>
<reference evidence="3" key="1">
    <citation type="journal article" date="2015" name="Nature">
        <title>Complex archaea that bridge the gap between prokaryotes and eukaryotes.</title>
        <authorList>
            <person name="Spang A."/>
            <person name="Saw J.H."/>
            <person name="Jorgensen S.L."/>
            <person name="Zaremba-Niedzwiedzka K."/>
            <person name="Martijn J."/>
            <person name="Lind A.E."/>
            <person name="van Eijk R."/>
            <person name="Schleper C."/>
            <person name="Guy L."/>
            <person name="Ettema T.J."/>
        </authorList>
    </citation>
    <scope>NUCLEOTIDE SEQUENCE</scope>
</reference>
<feature type="domain" description="Pyrrolo-quinoline quinone repeat" evidence="2">
    <location>
        <begin position="326"/>
        <end position="460"/>
    </location>
</feature>
<sequence>CYIHCRYPQHCDSDEAEAARLVQMDKENRPSPGQVQRSVERPAKGTVFYLISAAFAIASVTIAGLWTTKVLRVRGLEGELTASMERQDYAKAVSVVRELQALAPTLAKDQWRTREPIILTQWAEHELSAGDFANATVQALAARKAGADGLLGDRLTRVLADSALGQLKRDAKQLALQERLARCQTIVTKYAGTSSAKEADALASVYLAAAAQARATFDSTVASVGELKAQGRVREAIDALEVLRGKCEADLVGKVEAMSAELRKLLAQGYYDLSSRQRLRPGPGLAKADLDLLRPGQDLMPLYRADQSYRVSQRREGAVNTNTVPTAFLGQTQGILYCFSATILWAIDQGLGMAFDPVDADDDVVCVSNAGKHLARLSIPSGQVQWCVALPVPVACAPVRVGDEMAVLDQQGHMRIVSPENADVVAEHLAPGSGSGSLLTDGKSRLAVVWRDRAVLFERGEEGWLKTAVILLNADRLDQLYLIGRYALVIPRRPGRGSYGKRLYLWRDRSLTPVNTPPVGDDWRLIDRWNDLQAWIDSRGDLYCTRLDDSKIESPIVRQASPEAFGLRSARFERQRGHDVGLLVAGERIGRYHIDANSKPVALARSWTEEVVLTIGKPQIIDSLAIRSSRQGWAFLAGGGESATVFAAVSMGAERARIGWLIRMGPNCHAVPAVSSELAVWPDGESGVWCVNAAGQVTHMQLSLGTGADGEDVSLITDGKCFLVRRGRSLMLYSAKMTPLWREPAKAPAAIRRMCLLGEFVTVVTDDRQLVTYDRASGRQLLGPVALPPAIDRCVLLRPAAAKKIMLLAANGNALEATIAPGGAGSREWSFRRLWDRPITADKFVSVGRRILAYAGGAWRCVPDNRGPFGAGLPRLLYRGTDTALVAGDDPAEIACVDLKRGAEIWRTKLPSSSLWAKRLTGGGFFVMTLAGHLLTLDSERGQITGRSLLRGTPTGPPAELDGHLWVPANGYRLLKVKLQALEDGDVGQARQ</sequence>
<feature type="transmembrane region" description="Helical" evidence="1">
    <location>
        <begin position="47"/>
        <end position="66"/>
    </location>
</feature>
<dbReference type="InterPro" id="IPR002372">
    <property type="entry name" value="PQQ_rpt_dom"/>
</dbReference>
<keyword evidence="1" id="KW-0812">Transmembrane</keyword>
<dbReference type="Gene3D" id="2.130.10.10">
    <property type="entry name" value="YVTN repeat-like/Quinoprotein amine dehydrogenase"/>
    <property type="match status" value="2"/>
</dbReference>
<accession>A0A0F9IH63</accession>
<dbReference type="Pfam" id="PF13360">
    <property type="entry name" value="PQQ_2"/>
    <property type="match status" value="2"/>
</dbReference>
<dbReference type="InterPro" id="IPR015943">
    <property type="entry name" value="WD40/YVTN_repeat-like_dom_sf"/>
</dbReference>
<dbReference type="AlphaFoldDB" id="A0A0F9IH63"/>
<dbReference type="InterPro" id="IPR011047">
    <property type="entry name" value="Quinoprotein_ADH-like_sf"/>
</dbReference>
<organism evidence="3">
    <name type="scientific">marine sediment metagenome</name>
    <dbReference type="NCBI Taxonomy" id="412755"/>
    <lineage>
        <taxon>unclassified sequences</taxon>
        <taxon>metagenomes</taxon>
        <taxon>ecological metagenomes</taxon>
    </lineage>
</organism>
<feature type="domain" description="Pyrrolo-quinoline quinone repeat" evidence="2">
    <location>
        <begin position="868"/>
        <end position="945"/>
    </location>
</feature>
<proteinExistence type="predicted"/>
<dbReference type="SUPFAM" id="SSF50998">
    <property type="entry name" value="Quinoprotein alcohol dehydrogenase-like"/>
    <property type="match status" value="2"/>
</dbReference>